<dbReference type="EMBL" id="RDRB01000005">
    <property type="protein sequence ID" value="ROU01104.1"/>
    <property type="molecule type" value="Genomic_DNA"/>
</dbReference>
<reference evidence="1 2" key="1">
    <citation type="submission" date="2018-10" db="EMBL/GenBank/DDBJ databases">
        <title>Histidinibacterium lentulum gen. nov., sp. nov., a marine bacterium from the culture broth of Picochlorum sp. 122.</title>
        <authorList>
            <person name="Wang G."/>
        </authorList>
    </citation>
    <scope>NUCLEOTIDE SEQUENCE [LARGE SCALE GENOMIC DNA]</scope>
    <source>
        <strain evidence="1 2">B17</strain>
    </source>
</reference>
<keyword evidence="2" id="KW-1185">Reference proteome</keyword>
<dbReference type="Proteomes" id="UP000268016">
    <property type="component" value="Unassembled WGS sequence"/>
</dbReference>
<comment type="caution">
    <text evidence="1">The sequence shown here is derived from an EMBL/GenBank/DDBJ whole genome shotgun (WGS) entry which is preliminary data.</text>
</comment>
<organism evidence="1 2">
    <name type="scientific">Histidinibacterium lentulum</name>
    <dbReference type="NCBI Taxonomy" id="2480588"/>
    <lineage>
        <taxon>Bacteria</taxon>
        <taxon>Pseudomonadati</taxon>
        <taxon>Pseudomonadota</taxon>
        <taxon>Alphaproteobacteria</taxon>
        <taxon>Rhodobacterales</taxon>
        <taxon>Paracoccaceae</taxon>
        <taxon>Histidinibacterium</taxon>
    </lineage>
</organism>
<gene>
    <name evidence="1" type="ORF">EAT49_11300</name>
</gene>
<dbReference type="OrthoDB" id="9792525at2"/>
<dbReference type="PANTHER" id="PTHR37466:SF1">
    <property type="entry name" value="SLR1628 PROTEIN"/>
    <property type="match status" value="1"/>
</dbReference>
<dbReference type="RefSeq" id="WP_123642432.1">
    <property type="nucleotide sequence ID" value="NZ_ML119085.1"/>
</dbReference>
<name>A0A3N2R0V8_9RHOB</name>
<dbReference type="Pfam" id="PF09996">
    <property type="entry name" value="DUF2237"/>
    <property type="match status" value="1"/>
</dbReference>
<accession>A0A3N2R0V8</accession>
<evidence type="ECO:0000313" key="2">
    <source>
        <dbReference type="Proteomes" id="UP000268016"/>
    </source>
</evidence>
<dbReference type="AlphaFoldDB" id="A0A3N2R0V8"/>
<protein>
    <submittedName>
        <fullName evidence="1">DUF2237 domain-containing protein</fullName>
    </submittedName>
</protein>
<evidence type="ECO:0000313" key="1">
    <source>
        <dbReference type="EMBL" id="ROU01104.1"/>
    </source>
</evidence>
<dbReference type="InterPro" id="IPR018714">
    <property type="entry name" value="DUF2237"/>
</dbReference>
<dbReference type="Gene3D" id="3.30.56.110">
    <property type="entry name" value="Protein of unknown function DUF2237"/>
    <property type="match status" value="1"/>
</dbReference>
<proteinExistence type="predicted"/>
<dbReference type="PANTHER" id="PTHR37466">
    <property type="entry name" value="SLR1628 PROTEIN"/>
    <property type="match status" value="1"/>
</dbReference>
<sequence>MTPDPSLNVHGETLLPCSLDPVTGFFRNGACDTCAADRGSHTVCAVMTDEFLAFSKYVGNDLSTPRPEYNFPGLKAGDHWCLCAGRFLQAHEDGVAPQVNLAATHRAALEIVPLEILELYATRALG</sequence>